<sequence length="147" mass="17026">MPQSPSSPPGSDDEASRNEESVLRYVPEPEPQDQETAERIAYDLGIEALRAQFYELTLMQKRHIAHVIRGLFMEFGGTREAANYLIHLIFDPDIDLFFLEVEEERRREMICPGCSARIPQEDLDELMYGRGHSCGWSPYIWYARFAP</sequence>
<accession>A0AAW0BVT8</accession>
<dbReference type="Proteomes" id="UP001383192">
    <property type="component" value="Unassembled WGS sequence"/>
</dbReference>
<dbReference type="AlphaFoldDB" id="A0AAW0BVT8"/>
<gene>
    <name evidence="2" type="ORF">VNI00_014362</name>
</gene>
<keyword evidence="3" id="KW-1185">Reference proteome</keyword>
<name>A0AAW0BVT8_9AGAR</name>
<protein>
    <submittedName>
        <fullName evidence="2">Uncharacterized protein</fullName>
    </submittedName>
</protein>
<organism evidence="2 3">
    <name type="scientific">Paramarasmius palmivorus</name>
    <dbReference type="NCBI Taxonomy" id="297713"/>
    <lineage>
        <taxon>Eukaryota</taxon>
        <taxon>Fungi</taxon>
        <taxon>Dikarya</taxon>
        <taxon>Basidiomycota</taxon>
        <taxon>Agaricomycotina</taxon>
        <taxon>Agaricomycetes</taxon>
        <taxon>Agaricomycetidae</taxon>
        <taxon>Agaricales</taxon>
        <taxon>Marasmiineae</taxon>
        <taxon>Marasmiaceae</taxon>
        <taxon>Paramarasmius</taxon>
    </lineage>
</organism>
<feature type="region of interest" description="Disordered" evidence="1">
    <location>
        <begin position="1"/>
        <end position="34"/>
    </location>
</feature>
<proteinExistence type="predicted"/>
<evidence type="ECO:0000313" key="3">
    <source>
        <dbReference type="Proteomes" id="UP001383192"/>
    </source>
</evidence>
<reference evidence="2 3" key="1">
    <citation type="submission" date="2024-01" db="EMBL/GenBank/DDBJ databases">
        <title>A draft genome for a cacao thread blight-causing isolate of Paramarasmius palmivorus.</title>
        <authorList>
            <person name="Baruah I.K."/>
            <person name="Bukari Y."/>
            <person name="Amoako-Attah I."/>
            <person name="Meinhardt L.W."/>
            <person name="Bailey B.A."/>
            <person name="Cohen S.P."/>
        </authorList>
    </citation>
    <scope>NUCLEOTIDE SEQUENCE [LARGE SCALE GENOMIC DNA]</scope>
    <source>
        <strain evidence="2 3">GH-12</strain>
    </source>
</reference>
<dbReference type="EMBL" id="JAYKXP010000080">
    <property type="protein sequence ID" value="KAK7029664.1"/>
    <property type="molecule type" value="Genomic_DNA"/>
</dbReference>
<comment type="caution">
    <text evidence="2">The sequence shown here is derived from an EMBL/GenBank/DDBJ whole genome shotgun (WGS) entry which is preliminary data.</text>
</comment>
<evidence type="ECO:0000313" key="2">
    <source>
        <dbReference type="EMBL" id="KAK7029664.1"/>
    </source>
</evidence>
<evidence type="ECO:0000256" key="1">
    <source>
        <dbReference type="SAM" id="MobiDB-lite"/>
    </source>
</evidence>